<dbReference type="GO" id="GO:0031625">
    <property type="term" value="F:ubiquitin protein ligase binding"/>
    <property type="evidence" value="ECO:0007669"/>
    <property type="project" value="TreeGrafter"/>
</dbReference>
<evidence type="ECO:0000313" key="1">
    <source>
        <dbReference type="EMBL" id="KAK6921515.1"/>
    </source>
</evidence>
<dbReference type="GO" id="GO:0032436">
    <property type="term" value="P:positive regulation of proteasomal ubiquitin-dependent protein catabolic process"/>
    <property type="evidence" value="ECO:0007669"/>
    <property type="project" value="TreeGrafter"/>
</dbReference>
<dbReference type="Proteomes" id="UP001370490">
    <property type="component" value="Unassembled WGS sequence"/>
</dbReference>
<dbReference type="Pfam" id="PF09737">
    <property type="entry name" value="Det1"/>
    <property type="match status" value="2"/>
</dbReference>
<name>A0AAN8UTH9_9MAGN</name>
<comment type="caution">
    <text evidence="1">The sequence shown here is derived from an EMBL/GenBank/DDBJ whole genome shotgun (WGS) entry which is preliminary data.</text>
</comment>
<dbReference type="PANTHER" id="PTHR13374:SF3">
    <property type="entry name" value="DET1 HOMOLOG"/>
    <property type="match status" value="1"/>
</dbReference>
<organism evidence="1 2">
    <name type="scientific">Dillenia turbinata</name>
    <dbReference type="NCBI Taxonomy" id="194707"/>
    <lineage>
        <taxon>Eukaryota</taxon>
        <taxon>Viridiplantae</taxon>
        <taxon>Streptophyta</taxon>
        <taxon>Embryophyta</taxon>
        <taxon>Tracheophyta</taxon>
        <taxon>Spermatophyta</taxon>
        <taxon>Magnoliopsida</taxon>
        <taxon>eudicotyledons</taxon>
        <taxon>Gunneridae</taxon>
        <taxon>Pentapetalae</taxon>
        <taxon>Dilleniales</taxon>
        <taxon>Dilleniaceae</taxon>
        <taxon>Dillenia</taxon>
    </lineage>
</organism>
<dbReference type="GO" id="GO:1990756">
    <property type="term" value="F:ubiquitin-like ligase-substrate adaptor activity"/>
    <property type="evidence" value="ECO:0007669"/>
    <property type="project" value="TreeGrafter"/>
</dbReference>
<dbReference type="PANTHER" id="PTHR13374">
    <property type="entry name" value="DET1 HOMOLOG DE-ETIOLATED-1 HOMOLOG"/>
    <property type="match status" value="1"/>
</dbReference>
<evidence type="ECO:0000313" key="2">
    <source>
        <dbReference type="Proteomes" id="UP001370490"/>
    </source>
</evidence>
<dbReference type="EMBL" id="JBAMMX010000019">
    <property type="protein sequence ID" value="KAK6921515.1"/>
    <property type="molecule type" value="Genomic_DNA"/>
</dbReference>
<protein>
    <submittedName>
        <fullName evidence="1">De-etiolated protein 1, Det1</fullName>
    </submittedName>
</protein>
<keyword evidence="2" id="KW-1185">Reference proteome</keyword>
<sequence>MDPCPAMLISAIDRHRQSTDHPIKFSLRRPPSQLRFKIKPDCDISSLYYLANEYPLTCGRASGPEAGSMDGRTKRISSFLFHPNLPLALSVQQTLFLHPSVVNIHFRR</sequence>
<dbReference type="GO" id="GO:0016567">
    <property type="term" value="P:protein ubiquitination"/>
    <property type="evidence" value="ECO:0007669"/>
    <property type="project" value="TreeGrafter"/>
</dbReference>
<dbReference type="GO" id="GO:0005634">
    <property type="term" value="C:nucleus"/>
    <property type="evidence" value="ECO:0007669"/>
    <property type="project" value="TreeGrafter"/>
</dbReference>
<gene>
    <name evidence="1" type="ORF">RJ641_012022</name>
</gene>
<proteinExistence type="predicted"/>
<dbReference type="InterPro" id="IPR019138">
    <property type="entry name" value="De-etiolated_protein_1_Det1"/>
</dbReference>
<dbReference type="AlphaFoldDB" id="A0AAN8UTH9"/>
<dbReference type="GO" id="GO:0031461">
    <property type="term" value="C:cullin-RING ubiquitin ligase complex"/>
    <property type="evidence" value="ECO:0007669"/>
    <property type="project" value="TreeGrafter"/>
</dbReference>
<reference evidence="1 2" key="1">
    <citation type="submission" date="2023-12" db="EMBL/GenBank/DDBJ databases">
        <title>A high-quality genome assembly for Dillenia turbinata (Dilleniales).</title>
        <authorList>
            <person name="Chanderbali A."/>
        </authorList>
    </citation>
    <scope>NUCLEOTIDE SEQUENCE [LARGE SCALE GENOMIC DNA]</scope>
    <source>
        <strain evidence="1">LSX21</strain>
        <tissue evidence="1">Leaf</tissue>
    </source>
</reference>
<accession>A0AAN8UTH9</accession>